<gene>
    <name evidence="2" type="ORF">ANCCEY_02815</name>
</gene>
<dbReference type="AlphaFoldDB" id="A0A0D6M3L4"/>
<reference evidence="2 3" key="1">
    <citation type="submission" date="2013-05" db="EMBL/GenBank/DDBJ databases">
        <title>Draft genome of the parasitic nematode Anyclostoma ceylanicum.</title>
        <authorList>
            <person name="Mitreva M."/>
        </authorList>
    </citation>
    <scope>NUCLEOTIDE SEQUENCE [LARGE SCALE GENOMIC DNA]</scope>
</reference>
<dbReference type="EMBL" id="KE124820">
    <property type="protein sequence ID" value="EPB78093.1"/>
    <property type="molecule type" value="Genomic_DNA"/>
</dbReference>
<accession>A0A0D6M3L4</accession>
<sequence>MEKDIDEFYSDLVDSNVHLLPCHLREAGYVIQSVLLSEVRHGINYVPDNRANKYDLKKDSKEAFDSIQACNFTTKISPFYTGITVEIRSRQSGTDAGPFRQRVWKDRSSPKHDKEDAREDGRVTDAPLSLNGMTISKGTSNVCLGWVVNMMNDLAAELSSRKRAACGAYKSTKNVAKEMNNSTLRACLFDTTKQDIISKRMYNIYQRQ</sequence>
<name>A0A0D6M3L4_9BILA</name>
<protein>
    <submittedName>
        <fullName evidence="2">Uncharacterized protein</fullName>
    </submittedName>
</protein>
<organism evidence="2 3">
    <name type="scientific">Ancylostoma ceylanicum</name>
    <dbReference type="NCBI Taxonomy" id="53326"/>
    <lineage>
        <taxon>Eukaryota</taxon>
        <taxon>Metazoa</taxon>
        <taxon>Ecdysozoa</taxon>
        <taxon>Nematoda</taxon>
        <taxon>Chromadorea</taxon>
        <taxon>Rhabditida</taxon>
        <taxon>Rhabditina</taxon>
        <taxon>Rhabditomorpha</taxon>
        <taxon>Strongyloidea</taxon>
        <taxon>Ancylostomatidae</taxon>
        <taxon>Ancylostomatinae</taxon>
        <taxon>Ancylostoma</taxon>
    </lineage>
</organism>
<proteinExistence type="predicted"/>
<evidence type="ECO:0000313" key="3">
    <source>
        <dbReference type="Proteomes" id="UP000054495"/>
    </source>
</evidence>
<evidence type="ECO:0000256" key="1">
    <source>
        <dbReference type="SAM" id="MobiDB-lite"/>
    </source>
</evidence>
<evidence type="ECO:0000313" key="2">
    <source>
        <dbReference type="EMBL" id="EPB78093.1"/>
    </source>
</evidence>
<feature type="compositionally biased region" description="Basic and acidic residues" evidence="1">
    <location>
        <begin position="103"/>
        <end position="123"/>
    </location>
</feature>
<dbReference type="Proteomes" id="UP000054495">
    <property type="component" value="Unassembled WGS sequence"/>
</dbReference>
<keyword evidence="3" id="KW-1185">Reference proteome</keyword>
<feature type="region of interest" description="Disordered" evidence="1">
    <location>
        <begin position="91"/>
        <end position="125"/>
    </location>
</feature>